<accession>A0A9D1WC20</accession>
<evidence type="ECO:0000313" key="3">
    <source>
        <dbReference type="Proteomes" id="UP000886829"/>
    </source>
</evidence>
<comment type="caution">
    <text evidence="2">The sequence shown here is derived from an EMBL/GenBank/DDBJ whole genome shotgun (WGS) entry which is preliminary data.</text>
</comment>
<feature type="domain" description="Suppressor of fused-like" evidence="1">
    <location>
        <begin position="177"/>
        <end position="336"/>
    </location>
</feature>
<organism evidence="2 3">
    <name type="scientific">Candidatus Anaerobiospirillum pullistercoris</name>
    <dbReference type="NCBI Taxonomy" id="2838452"/>
    <lineage>
        <taxon>Bacteria</taxon>
        <taxon>Pseudomonadati</taxon>
        <taxon>Pseudomonadota</taxon>
        <taxon>Gammaproteobacteria</taxon>
        <taxon>Aeromonadales</taxon>
        <taxon>Succinivibrionaceae</taxon>
        <taxon>Anaerobiospirillum</taxon>
    </lineage>
</organism>
<dbReference type="EMBL" id="DXEV01000045">
    <property type="protein sequence ID" value="HIX56310.1"/>
    <property type="molecule type" value="Genomic_DNA"/>
</dbReference>
<reference evidence="2" key="1">
    <citation type="journal article" date="2021" name="PeerJ">
        <title>Extensive microbial diversity within the chicken gut microbiome revealed by metagenomics and culture.</title>
        <authorList>
            <person name="Gilroy R."/>
            <person name="Ravi A."/>
            <person name="Getino M."/>
            <person name="Pursley I."/>
            <person name="Horton D.L."/>
            <person name="Alikhan N.F."/>
            <person name="Baker D."/>
            <person name="Gharbi K."/>
            <person name="Hall N."/>
            <person name="Watson M."/>
            <person name="Adriaenssens E.M."/>
            <person name="Foster-Nyarko E."/>
            <person name="Jarju S."/>
            <person name="Secka A."/>
            <person name="Antonio M."/>
            <person name="Oren A."/>
            <person name="Chaudhuri R.R."/>
            <person name="La Ragione R."/>
            <person name="Hildebrand F."/>
            <person name="Pallen M.J."/>
        </authorList>
    </citation>
    <scope>NUCLEOTIDE SEQUENCE</scope>
    <source>
        <strain evidence="2">USASDec5-558</strain>
    </source>
</reference>
<sequence>MSEEQGSKEQLLEQIKKWHEEDAFNAIIERLEPEVSTLDYDLALELARAYINAANALGNADNGAVVGDAGELYAQANALLDKYVLQGKEHATYLFYKGFALFKLGLINDAAIRLERAQRFIKLGSEDHLMPMLNKLLALCASLDPDNQALQLKPEDESLIEEHIKKHFGSYRILFKTDRYELLNVPPTPEHNFNLIVTKGLAGKQLQVPAGVDPLTDSRLELAMCLPAAWEFTNSEGYNIWPLNVLCDLINFILTTNDFVGFGYAFSQGKQLHASTDFTGGMLTALGAYPRESSELVLSDNSYVHFFELVFLYPMELSFRQSHSAYELLELFQQKHVAPSPVRKRQDVCSQVKAATKI</sequence>
<dbReference type="Pfam" id="PF05076">
    <property type="entry name" value="SUFU"/>
    <property type="match status" value="1"/>
</dbReference>
<dbReference type="Proteomes" id="UP000886829">
    <property type="component" value="Unassembled WGS sequence"/>
</dbReference>
<gene>
    <name evidence="2" type="ORF">H9850_02425</name>
</gene>
<reference evidence="2" key="2">
    <citation type="submission" date="2021-04" db="EMBL/GenBank/DDBJ databases">
        <authorList>
            <person name="Gilroy R."/>
        </authorList>
    </citation>
    <scope>NUCLEOTIDE SEQUENCE</scope>
    <source>
        <strain evidence="2">USASDec5-558</strain>
    </source>
</reference>
<name>A0A9D1WC20_9GAMM</name>
<evidence type="ECO:0000313" key="2">
    <source>
        <dbReference type="EMBL" id="HIX56310.1"/>
    </source>
</evidence>
<dbReference type="InterPro" id="IPR020941">
    <property type="entry name" value="SUFU-like_domain"/>
</dbReference>
<protein>
    <submittedName>
        <fullName evidence="2">Suppressor of fused domain protein</fullName>
    </submittedName>
</protein>
<evidence type="ECO:0000259" key="1">
    <source>
        <dbReference type="Pfam" id="PF05076"/>
    </source>
</evidence>
<proteinExistence type="predicted"/>
<dbReference type="AlphaFoldDB" id="A0A9D1WC20"/>